<dbReference type="AlphaFoldDB" id="F4RKN8"/>
<keyword evidence="2" id="KW-1185">Reference proteome</keyword>
<dbReference type="Proteomes" id="UP000001072">
    <property type="component" value="Unassembled WGS sequence"/>
</dbReference>
<gene>
    <name evidence="1" type="ORF">MELLADRAFT_62897</name>
</gene>
<reference evidence="2" key="1">
    <citation type="journal article" date="2011" name="Proc. Natl. Acad. Sci. U.S.A.">
        <title>Obligate biotrophy features unraveled by the genomic analysis of rust fungi.</title>
        <authorList>
            <person name="Duplessis S."/>
            <person name="Cuomo C.A."/>
            <person name="Lin Y.-C."/>
            <person name="Aerts A."/>
            <person name="Tisserant E."/>
            <person name="Veneault-Fourrey C."/>
            <person name="Joly D.L."/>
            <person name="Hacquard S."/>
            <person name="Amselem J."/>
            <person name="Cantarel B.L."/>
            <person name="Chiu R."/>
            <person name="Coutinho P.M."/>
            <person name="Feau N."/>
            <person name="Field M."/>
            <person name="Frey P."/>
            <person name="Gelhaye E."/>
            <person name="Goldberg J."/>
            <person name="Grabherr M.G."/>
            <person name="Kodira C.D."/>
            <person name="Kohler A."/>
            <person name="Kuees U."/>
            <person name="Lindquist E.A."/>
            <person name="Lucas S.M."/>
            <person name="Mago R."/>
            <person name="Mauceli E."/>
            <person name="Morin E."/>
            <person name="Murat C."/>
            <person name="Pangilinan J.L."/>
            <person name="Park R."/>
            <person name="Pearson M."/>
            <person name="Quesneville H."/>
            <person name="Rouhier N."/>
            <person name="Sakthikumar S."/>
            <person name="Salamov A.A."/>
            <person name="Schmutz J."/>
            <person name="Selles B."/>
            <person name="Shapiro H."/>
            <person name="Tanguay P."/>
            <person name="Tuskan G.A."/>
            <person name="Henrissat B."/>
            <person name="Van de Peer Y."/>
            <person name="Rouze P."/>
            <person name="Ellis J.G."/>
            <person name="Dodds P.N."/>
            <person name="Schein J.E."/>
            <person name="Zhong S."/>
            <person name="Hamelin R.C."/>
            <person name="Grigoriev I.V."/>
            <person name="Szabo L.J."/>
            <person name="Martin F."/>
        </authorList>
    </citation>
    <scope>NUCLEOTIDE SEQUENCE [LARGE SCALE GENOMIC DNA]</scope>
    <source>
        <strain evidence="2">98AG31 / pathotype 3-4-7</strain>
    </source>
</reference>
<evidence type="ECO:0000313" key="1">
    <source>
        <dbReference type="EMBL" id="EGG07145.1"/>
    </source>
</evidence>
<organism evidence="2">
    <name type="scientific">Melampsora larici-populina (strain 98AG31 / pathotype 3-4-7)</name>
    <name type="common">Poplar leaf rust fungus</name>
    <dbReference type="NCBI Taxonomy" id="747676"/>
    <lineage>
        <taxon>Eukaryota</taxon>
        <taxon>Fungi</taxon>
        <taxon>Dikarya</taxon>
        <taxon>Basidiomycota</taxon>
        <taxon>Pucciniomycotina</taxon>
        <taxon>Pucciniomycetes</taxon>
        <taxon>Pucciniales</taxon>
        <taxon>Melampsoraceae</taxon>
        <taxon>Melampsora</taxon>
    </lineage>
</organism>
<dbReference type="KEGG" id="mlr:MELLADRAFT_62897"/>
<dbReference type="InParanoid" id="F4RKN8"/>
<dbReference type="EMBL" id="GL883105">
    <property type="protein sequence ID" value="EGG07145.1"/>
    <property type="molecule type" value="Genomic_DNA"/>
</dbReference>
<evidence type="ECO:0000313" key="2">
    <source>
        <dbReference type="Proteomes" id="UP000001072"/>
    </source>
</evidence>
<sequence length="217" mass="24191">MPVSYTVVLSAILRTIAEPVRIDPGEGGMAWYGTPTELVLTNDEGRTFTEGLKALGLSLQSSILRRDWTYHVSGDFGQNPITREAFIKHSEMTQSEICASAPAHQAIAGKATICGTGKVVNVSFDNFNEDEEWHLTVEAEHDLFDPKQKQLIKFEIIYCFGYFTPRVEEAEYIKKGASIFLQGTLVSQDPISKRFIAQVMHHAEVKANVIGNVVWVE</sequence>
<dbReference type="VEuPathDB" id="FungiDB:MELLADRAFT_62897"/>
<proteinExistence type="predicted"/>
<accession>F4RKN8</accession>
<dbReference type="RefSeq" id="XP_007409587.1">
    <property type="nucleotide sequence ID" value="XM_007409525.1"/>
</dbReference>
<dbReference type="GeneID" id="18929984"/>
<protein>
    <submittedName>
        <fullName evidence="1">Uncharacterized protein</fullName>
    </submittedName>
</protein>
<dbReference type="HOGENOM" id="CLU_097631_0_0_1"/>
<name>F4RKN8_MELLP</name>